<keyword evidence="2" id="KW-1185">Reference proteome</keyword>
<reference evidence="1 2" key="1">
    <citation type="submission" date="2020-12" db="EMBL/GenBank/DDBJ databases">
        <title>Concerted genomic and epigenomic changes stabilize Arabidopsis allopolyploids.</title>
        <authorList>
            <person name="Chen Z."/>
        </authorList>
    </citation>
    <scope>NUCLEOTIDE SEQUENCE [LARGE SCALE GENOMIC DNA]</scope>
    <source>
        <strain evidence="1">Allo738</strain>
        <tissue evidence="1">Leaf</tissue>
    </source>
</reference>
<dbReference type="Proteomes" id="UP000694240">
    <property type="component" value="Chromosome 5"/>
</dbReference>
<dbReference type="EMBL" id="JAEFBK010000005">
    <property type="protein sequence ID" value="KAG7600822.1"/>
    <property type="molecule type" value="Genomic_DNA"/>
</dbReference>
<dbReference type="AlphaFoldDB" id="A0A8T2CR68"/>
<gene>
    <name evidence="1" type="ORF">ISN45_At05g000740</name>
</gene>
<evidence type="ECO:0000313" key="1">
    <source>
        <dbReference type="EMBL" id="KAG7600822.1"/>
    </source>
</evidence>
<protein>
    <submittedName>
        <fullName evidence="1">Uncharacterized protein</fullName>
    </submittedName>
</protein>
<evidence type="ECO:0000313" key="2">
    <source>
        <dbReference type="Proteomes" id="UP000694240"/>
    </source>
</evidence>
<sequence length="50" mass="5633">MIQTRHIHKNWNLIATSWLSAPCGMCQFLIGSQPSFGVDSPLPPFSILYQ</sequence>
<accession>A0A8T2CR68</accession>
<organism evidence="1 2">
    <name type="scientific">Arabidopsis thaliana x Arabidopsis arenosa</name>
    <dbReference type="NCBI Taxonomy" id="1240361"/>
    <lineage>
        <taxon>Eukaryota</taxon>
        <taxon>Viridiplantae</taxon>
        <taxon>Streptophyta</taxon>
        <taxon>Embryophyta</taxon>
        <taxon>Tracheophyta</taxon>
        <taxon>Spermatophyta</taxon>
        <taxon>Magnoliopsida</taxon>
        <taxon>eudicotyledons</taxon>
        <taxon>Gunneridae</taxon>
        <taxon>Pentapetalae</taxon>
        <taxon>rosids</taxon>
        <taxon>malvids</taxon>
        <taxon>Brassicales</taxon>
        <taxon>Brassicaceae</taxon>
        <taxon>Camelineae</taxon>
        <taxon>Arabidopsis</taxon>
    </lineage>
</organism>
<name>A0A8T2CR68_9BRAS</name>
<proteinExistence type="predicted"/>
<comment type="caution">
    <text evidence="1">The sequence shown here is derived from an EMBL/GenBank/DDBJ whole genome shotgun (WGS) entry which is preliminary data.</text>
</comment>